<keyword evidence="4" id="KW-0560">Oxidoreductase</keyword>
<dbReference type="GO" id="GO:0006559">
    <property type="term" value="P:L-phenylalanine catabolic process"/>
    <property type="evidence" value="ECO:0007669"/>
    <property type="project" value="TreeGrafter"/>
</dbReference>
<evidence type="ECO:0000256" key="6">
    <source>
        <dbReference type="ARBA" id="ARBA00037099"/>
    </source>
</evidence>
<dbReference type="InterPro" id="IPR002347">
    <property type="entry name" value="SDR_fam"/>
</dbReference>
<evidence type="ECO:0000256" key="9">
    <source>
        <dbReference type="ARBA" id="ARBA00041348"/>
    </source>
</evidence>
<comment type="catalytic activity">
    <reaction evidence="11">
        <text>5,6,7,8-tetrahydropteridine + NADP(+) = 6,7-dihydropteridine + NADPH + H(+)</text>
        <dbReference type="Rhea" id="RHEA:17865"/>
        <dbReference type="ChEBI" id="CHEBI:15378"/>
        <dbReference type="ChEBI" id="CHEBI:28889"/>
        <dbReference type="ChEBI" id="CHEBI:30156"/>
        <dbReference type="ChEBI" id="CHEBI:57783"/>
        <dbReference type="ChEBI" id="CHEBI:58349"/>
        <dbReference type="EC" id="1.5.1.34"/>
    </reaction>
    <physiologicalReaction direction="right-to-left" evidence="11">
        <dbReference type="Rhea" id="RHEA:17867"/>
    </physiologicalReaction>
</comment>
<dbReference type="InterPro" id="IPR036291">
    <property type="entry name" value="NAD(P)-bd_dom_sf"/>
</dbReference>
<dbReference type="AlphaFoldDB" id="A0A448X9F7"/>
<evidence type="ECO:0000256" key="8">
    <source>
        <dbReference type="ARBA" id="ARBA00039520"/>
    </source>
</evidence>
<dbReference type="EC" id="1.5.1.34" evidence="7"/>
<organism evidence="13 14">
    <name type="scientific">Protopolystoma xenopodis</name>
    <dbReference type="NCBI Taxonomy" id="117903"/>
    <lineage>
        <taxon>Eukaryota</taxon>
        <taxon>Metazoa</taxon>
        <taxon>Spiralia</taxon>
        <taxon>Lophotrochozoa</taxon>
        <taxon>Platyhelminthes</taxon>
        <taxon>Monogenea</taxon>
        <taxon>Polyopisthocotylea</taxon>
        <taxon>Polystomatidea</taxon>
        <taxon>Polystomatidae</taxon>
        <taxon>Protopolystoma</taxon>
    </lineage>
</organism>
<evidence type="ECO:0000256" key="1">
    <source>
        <dbReference type="ARBA" id="ARBA00006484"/>
    </source>
</evidence>
<evidence type="ECO:0000313" key="14">
    <source>
        <dbReference type="Proteomes" id="UP000784294"/>
    </source>
</evidence>
<evidence type="ECO:0000256" key="7">
    <source>
        <dbReference type="ARBA" id="ARBA00039153"/>
    </source>
</evidence>
<comment type="subunit">
    <text evidence="2">Homodimer.</text>
</comment>
<dbReference type="Pfam" id="PF13561">
    <property type="entry name" value="adh_short_C2"/>
    <property type="match status" value="1"/>
</dbReference>
<keyword evidence="3" id="KW-0521">NADP</keyword>
<dbReference type="Proteomes" id="UP000784294">
    <property type="component" value="Unassembled WGS sequence"/>
</dbReference>
<reference evidence="13" key="1">
    <citation type="submission" date="2018-11" db="EMBL/GenBank/DDBJ databases">
        <authorList>
            <consortium name="Pathogen Informatics"/>
        </authorList>
    </citation>
    <scope>NUCLEOTIDE SEQUENCE</scope>
</reference>
<dbReference type="Gene3D" id="3.40.50.720">
    <property type="entry name" value="NAD(P)-binding Rossmann-like Domain"/>
    <property type="match status" value="1"/>
</dbReference>
<gene>
    <name evidence="13" type="ORF">PXEA_LOCUS24972</name>
</gene>
<sequence>MPRALVYGGKGALGSVCVNHLKSFGYWVCSIDLGENNTADENVVVRPSESFEEQSKQVLESIREIIKDTERLDGIFCVAGGWAGGNAISKDYLKNCDLMWKQSVWSSCIASSIAANHLASDGVLVFTGAQAALTATPDMVGYGMAKAAVHHLTKSLSGAKSGIPSSACVTAILP</sequence>
<dbReference type="InterPro" id="IPR020904">
    <property type="entry name" value="Sc_DH/Rdtase_CS"/>
</dbReference>
<evidence type="ECO:0000256" key="12">
    <source>
        <dbReference type="ARBA" id="ARBA00047536"/>
    </source>
</evidence>
<evidence type="ECO:0000256" key="11">
    <source>
        <dbReference type="ARBA" id="ARBA00047429"/>
    </source>
</evidence>
<dbReference type="GO" id="GO:0006729">
    <property type="term" value="P:tetrahydrobiopterin biosynthetic process"/>
    <property type="evidence" value="ECO:0007669"/>
    <property type="project" value="UniProtKB-KW"/>
</dbReference>
<evidence type="ECO:0000256" key="3">
    <source>
        <dbReference type="ARBA" id="ARBA00022857"/>
    </source>
</evidence>
<protein>
    <recommendedName>
        <fullName evidence="8">Dihydropteridine reductase</fullName>
        <ecNumber evidence="7">1.5.1.34</ecNumber>
    </recommendedName>
    <alternativeName>
        <fullName evidence="10">HDHPR</fullName>
    </alternativeName>
    <alternativeName>
        <fullName evidence="9">Quinoid dihydropteridine reductase</fullName>
    </alternativeName>
</protein>
<name>A0A448X9F7_9PLAT</name>
<dbReference type="GO" id="GO:0004155">
    <property type="term" value="F:6,7-dihydropteridine reductase activity"/>
    <property type="evidence" value="ECO:0007669"/>
    <property type="project" value="UniProtKB-EC"/>
</dbReference>
<dbReference type="PANTHER" id="PTHR15104">
    <property type="entry name" value="DIHYDROPTERIDINE REDUCTASE"/>
    <property type="match status" value="1"/>
</dbReference>
<dbReference type="PROSITE" id="PS00061">
    <property type="entry name" value="ADH_SHORT"/>
    <property type="match status" value="1"/>
</dbReference>
<proteinExistence type="inferred from homology"/>
<comment type="similarity">
    <text evidence="1">Belongs to the short-chain dehydrogenases/reductases (SDR) family.</text>
</comment>
<dbReference type="OrthoDB" id="1204at2759"/>
<keyword evidence="5" id="KW-0783">Tetrahydrobiopterin biosynthesis</keyword>
<evidence type="ECO:0000256" key="5">
    <source>
        <dbReference type="ARBA" id="ARBA00023007"/>
    </source>
</evidence>
<comment type="caution">
    <text evidence="13">The sequence shown here is derived from an EMBL/GenBank/DDBJ whole genome shotgun (WGS) entry which is preliminary data.</text>
</comment>
<dbReference type="CDD" id="cd05334">
    <property type="entry name" value="DHPR_SDR_c_like"/>
    <property type="match status" value="1"/>
</dbReference>
<dbReference type="GO" id="GO:0005737">
    <property type="term" value="C:cytoplasm"/>
    <property type="evidence" value="ECO:0007669"/>
    <property type="project" value="TreeGrafter"/>
</dbReference>
<evidence type="ECO:0000256" key="4">
    <source>
        <dbReference type="ARBA" id="ARBA00023002"/>
    </source>
</evidence>
<evidence type="ECO:0000313" key="13">
    <source>
        <dbReference type="EMBL" id="VEL31532.1"/>
    </source>
</evidence>
<dbReference type="GO" id="GO:0070404">
    <property type="term" value="F:NADH binding"/>
    <property type="evidence" value="ECO:0007669"/>
    <property type="project" value="TreeGrafter"/>
</dbReference>
<accession>A0A448X9F7</accession>
<dbReference type="EMBL" id="CAAALY010123575">
    <property type="protein sequence ID" value="VEL31532.1"/>
    <property type="molecule type" value="Genomic_DNA"/>
</dbReference>
<keyword evidence="14" id="KW-1185">Reference proteome</keyword>
<comment type="catalytic activity">
    <reaction evidence="12">
        <text>5,6,7,8-tetrahydropteridine + NAD(+) = 6,7-dihydropteridine + NADH + H(+)</text>
        <dbReference type="Rhea" id="RHEA:17869"/>
        <dbReference type="ChEBI" id="CHEBI:15378"/>
        <dbReference type="ChEBI" id="CHEBI:28889"/>
        <dbReference type="ChEBI" id="CHEBI:30156"/>
        <dbReference type="ChEBI" id="CHEBI:57540"/>
        <dbReference type="ChEBI" id="CHEBI:57945"/>
        <dbReference type="EC" id="1.5.1.34"/>
    </reaction>
    <physiologicalReaction direction="right-to-left" evidence="12">
        <dbReference type="Rhea" id="RHEA:17871"/>
    </physiologicalReaction>
</comment>
<evidence type="ECO:0000256" key="10">
    <source>
        <dbReference type="ARBA" id="ARBA00042518"/>
    </source>
</evidence>
<dbReference type="PANTHER" id="PTHR15104:SF0">
    <property type="entry name" value="DIHYDROPTERIDINE REDUCTASE"/>
    <property type="match status" value="1"/>
</dbReference>
<dbReference type="SUPFAM" id="SSF51735">
    <property type="entry name" value="NAD(P)-binding Rossmann-fold domains"/>
    <property type="match status" value="1"/>
</dbReference>
<dbReference type="FunFam" id="3.40.50.720:FF:000157">
    <property type="entry name" value="Quinoid dihydropteridine reductase"/>
    <property type="match status" value="1"/>
</dbReference>
<dbReference type="GO" id="GO:0070402">
    <property type="term" value="F:NADPH binding"/>
    <property type="evidence" value="ECO:0007669"/>
    <property type="project" value="TreeGrafter"/>
</dbReference>
<comment type="function">
    <text evidence="6">Catalyzes the conversion of quinonoid dihydrobiopterin into tetrahydrobiopterin.</text>
</comment>
<evidence type="ECO:0000256" key="2">
    <source>
        <dbReference type="ARBA" id="ARBA00011738"/>
    </source>
</evidence>